<protein>
    <recommendedName>
        <fullName evidence="9">Homeobox domain-containing protein</fullName>
    </recommendedName>
</protein>
<dbReference type="InterPro" id="IPR017970">
    <property type="entry name" value="Homeobox_CS"/>
</dbReference>
<dbReference type="CDD" id="cd00086">
    <property type="entry name" value="homeodomain"/>
    <property type="match status" value="1"/>
</dbReference>
<evidence type="ECO:0000256" key="3">
    <source>
        <dbReference type="ARBA" id="ARBA00023155"/>
    </source>
</evidence>
<feature type="domain" description="Homeobox" evidence="9">
    <location>
        <begin position="69"/>
        <end position="94"/>
    </location>
</feature>
<evidence type="ECO:0000256" key="2">
    <source>
        <dbReference type="ARBA" id="ARBA00023125"/>
    </source>
</evidence>
<feature type="region of interest" description="Disordered" evidence="7">
    <location>
        <begin position="95"/>
        <end position="188"/>
    </location>
</feature>
<feature type="non-terminal residue" evidence="10">
    <location>
        <position position="1"/>
    </location>
</feature>
<keyword evidence="2 5" id="KW-0238">DNA-binding</keyword>
<dbReference type="Proteomes" id="UP000759131">
    <property type="component" value="Unassembled WGS sequence"/>
</dbReference>
<keyword evidence="8" id="KW-1133">Transmembrane helix</keyword>
<dbReference type="GO" id="GO:0005634">
    <property type="term" value="C:nucleus"/>
    <property type="evidence" value="ECO:0007669"/>
    <property type="project" value="UniProtKB-SubCell"/>
</dbReference>
<dbReference type="InterPro" id="IPR009057">
    <property type="entry name" value="Homeodomain-like_sf"/>
</dbReference>
<feature type="compositionally biased region" description="Gly residues" evidence="7">
    <location>
        <begin position="101"/>
        <end position="118"/>
    </location>
</feature>
<dbReference type="AlphaFoldDB" id="A0A7R9KMB6"/>
<dbReference type="PANTHER" id="PTHR24327:SF81">
    <property type="entry name" value="HOMEOTIC PROTEIN DISTAL-LESS-RELATED"/>
    <property type="match status" value="1"/>
</dbReference>
<feature type="transmembrane region" description="Helical" evidence="8">
    <location>
        <begin position="60"/>
        <end position="84"/>
    </location>
</feature>
<dbReference type="Pfam" id="PF00046">
    <property type="entry name" value="Homeodomain"/>
    <property type="match status" value="1"/>
</dbReference>
<evidence type="ECO:0000256" key="4">
    <source>
        <dbReference type="ARBA" id="ARBA00023242"/>
    </source>
</evidence>
<keyword evidence="8" id="KW-0472">Membrane</keyword>
<proteinExistence type="predicted"/>
<evidence type="ECO:0000313" key="11">
    <source>
        <dbReference type="Proteomes" id="UP000759131"/>
    </source>
</evidence>
<evidence type="ECO:0000256" key="6">
    <source>
        <dbReference type="RuleBase" id="RU000682"/>
    </source>
</evidence>
<evidence type="ECO:0000256" key="5">
    <source>
        <dbReference type="PROSITE-ProRule" id="PRU00108"/>
    </source>
</evidence>
<dbReference type="PROSITE" id="PS50071">
    <property type="entry name" value="HOMEOBOX_2"/>
    <property type="match status" value="1"/>
</dbReference>
<dbReference type="SUPFAM" id="SSF46689">
    <property type="entry name" value="Homeodomain-like"/>
    <property type="match status" value="1"/>
</dbReference>
<keyword evidence="4 5" id="KW-0539">Nucleus</keyword>
<keyword evidence="11" id="KW-1185">Reference proteome</keyword>
<keyword evidence="3 5" id="KW-0371">Homeobox</keyword>
<comment type="subcellular location">
    <subcellularLocation>
        <location evidence="1 5 6">Nucleus</location>
    </subcellularLocation>
</comment>
<dbReference type="PROSITE" id="PS00027">
    <property type="entry name" value="HOMEOBOX_1"/>
    <property type="match status" value="1"/>
</dbReference>
<feature type="DNA-binding region" description="Homeobox" evidence="5">
    <location>
        <begin position="71"/>
        <end position="95"/>
    </location>
</feature>
<evidence type="ECO:0000256" key="7">
    <source>
        <dbReference type="SAM" id="MobiDB-lite"/>
    </source>
</evidence>
<dbReference type="GO" id="GO:0000978">
    <property type="term" value="F:RNA polymerase II cis-regulatory region sequence-specific DNA binding"/>
    <property type="evidence" value="ECO:0007669"/>
    <property type="project" value="TreeGrafter"/>
</dbReference>
<dbReference type="GO" id="GO:0000981">
    <property type="term" value="F:DNA-binding transcription factor activity, RNA polymerase II-specific"/>
    <property type="evidence" value="ECO:0007669"/>
    <property type="project" value="InterPro"/>
</dbReference>
<gene>
    <name evidence="10" type="ORF">OSB1V03_LOCUS6250</name>
</gene>
<dbReference type="Gene3D" id="1.10.10.60">
    <property type="entry name" value="Homeodomain-like"/>
    <property type="match status" value="1"/>
</dbReference>
<dbReference type="EMBL" id="CAJPIZ010003352">
    <property type="protein sequence ID" value="CAG2106247.1"/>
    <property type="molecule type" value="Genomic_DNA"/>
</dbReference>
<sequence length="225" mass="23897">ALNVHYDLRLRTQAYQYTVYGLRTIRLLSWQSYKSPSNDNFLLICAKSVENPENSNQKTFVLKAFGSILLDAIIITAIQVKIWFQNRRSKYKKMLKAAQTGGSGPPGGQSGNSQGGPGNSSATSGNSLGPPTAASTPQTPPETPETNSPPSVGPPPLLPVGPGGAQPGSNSSIATAVSPPAMSPPITAWDMGSAKAAAAMSNSYMPQYSWYHHQHDPSMNQQLLT</sequence>
<dbReference type="OrthoDB" id="6159439at2759"/>
<dbReference type="EMBL" id="OC857927">
    <property type="protein sequence ID" value="CAD7625817.1"/>
    <property type="molecule type" value="Genomic_DNA"/>
</dbReference>
<keyword evidence="8" id="KW-0812">Transmembrane</keyword>
<dbReference type="InterPro" id="IPR050460">
    <property type="entry name" value="Distal-less_Homeobox_TF"/>
</dbReference>
<dbReference type="PANTHER" id="PTHR24327">
    <property type="entry name" value="HOMEOBOX PROTEIN"/>
    <property type="match status" value="1"/>
</dbReference>
<reference evidence="10" key="1">
    <citation type="submission" date="2020-11" db="EMBL/GenBank/DDBJ databases">
        <authorList>
            <person name="Tran Van P."/>
        </authorList>
    </citation>
    <scope>NUCLEOTIDE SEQUENCE</scope>
</reference>
<dbReference type="InterPro" id="IPR001356">
    <property type="entry name" value="HD"/>
</dbReference>
<name>A0A7R9KMB6_9ACAR</name>
<evidence type="ECO:0000256" key="8">
    <source>
        <dbReference type="SAM" id="Phobius"/>
    </source>
</evidence>
<accession>A0A7R9KMB6</accession>
<organism evidence="10">
    <name type="scientific">Medioppia subpectinata</name>
    <dbReference type="NCBI Taxonomy" id="1979941"/>
    <lineage>
        <taxon>Eukaryota</taxon>
        <taxon>Metazoa</taxon>
        <taxon>Ecdysozoa</taxon>
        <taxon>Arthropoda</taxon>
        <taxon>Chelicerata</taxon>
        <taxon>Arachnida</taxon>
        <taxon>Acari</taxon>
        <taxon>Acariformes</taxon>
        <taxon>Sarcoptiformes</taxon>
        <taxon>Oribatida</taxon>
        <taxon>Brachypylina</taxon>
        <taxon>Oppioidea</taxon>
        <taxon>Oppiidae</taxon>
        <taxon>Medioppia</taxon>
    </lineage>
</organism>
<evidence type="ECO:0000313" key="10">
    <source>
        <dbReference type="EMBL" id="CAD7625817.1"/>
    </source>
</evidence>
<evidence type="ECO:0000256" key="1">
    <source>
        <dbReference type="ARBA" id="ARBA00004123"/>
    </source>
</evidence>
<evidence type="ECO:0000259" key="9">
    <source>
        <dbReference type="PROSITE" id="PS50071"/>
    </source>
</evidence>